<protein>
    <submittedName>
        <fullName evidence="1">Uncharacterized protein</fullName>
    </submittedName>
</protein>
<name>A0AAN9HF38_9TELE</name>
<dbReference type="Proteomes" id="UP001364617">
    <property type="component" value="Unassembled WGS sequence"/>
</dbReference>
<gene>
    <name evidence="1" type="ORF">R3I93_000282</name>
</gene>
<keyword evidence="2" id="KW-1185">Reference proteome</keyword>
<organism evidence="1 2">
    <name type="scientific">Phoxinus phoxinus</name>
    <name type="common">Eurasian minnow</name>
    <dbReference type="NCBI Taxonomy" id="58324"/>
    <lineage>
        <taxon>Eukaryota</taxon>
        <taxon>Metazoa</taxon>
        <taxon>Chordata</taxon>
        <taxon>Craniata</taxon>
        <taxon>Vertebrata</taxon>
        <taxon>Euteleostomi</taxon>
        <taxon>Actinopterygii</taxon>
        <taxon>Neopterygii</taxon>
        <taxon>Teleostei</taxon>
        <taxon>Ostariophysi</taxon>
        <taxon>Cypriniformes</taxon>
        <taxon>Leuciscidae</taxon>
        <taxon>Phoxininae</taxon>
        <taxon>Phoxinus</taxon>
    </lineage>
</organism>
<sequence length="38" mass="4312">MVREEHVLMIKQSSNSNQLSSISNQQIHSISMNCKPIV</sequence>
<dbReference type="AlphaFoldDB" id="A0AAN9HF38"/>
<dbReference type="EMBL" id="JAYKXH010000001">
    <property type="protein sequence ID" value="KAK7175970.1"/>
    <property type="molecule type" value="Genomic_DNA"/>
</dbReference>
<accession>A0AAN9HF38</accession>
<comment type="caution">
    <text evidence="1">The sequence shown here is derived from an EMBL/GenBank/DDBJ whole genome shotgun (WGS) entry which is preliminary data.</text>
</comment>
<proteinExistence type="predicted"/>
<reference evidence="1 2" key="1">
    <citation type="submission" date="2024-02" db="EMBL/GenBank/DDBJ databases">
        <title>Chromosome-level genome assembly of the Eurasian Minnow (Phoxinus phoxinus).</title>
        <authorList>
            <person name="Oriowo T.O."/>
            <person name="Martin S."/>
            <person name="Stange M."/>
            <person name="Chrysostomakis Y."/>
            <person name="Brown T."/>
            <person name="Winkler S."/>
            <person name="Kukowka S."/>
            <person name="Myers E.W."/>
            <person name="Bohne A."/>
        </authorList>
    </citation>
    <scope>NUCLEOTIDE SEQUENCE [LARGE SCALE GENOMIC DNA]</scope>
    <source>
        <strain evidence="1">ZFMK-TIS-60720</strain>
        <tissue evidence="1">Whole Organism</tissue>
    </source>
</reference>
<evidence type="ECO:0000313" key="2">
    <source>
        <dbReference type="Proteomes" id="UP001364617"/>
    </source>
</evidence>
<evidence type="ECO:0000313" key="1">
    <source>
        <dbReference type="EMBL" id="KAK7175970.1"/>
    </source>
</evidence>